<accession>A0AAD5MVH0</accession>
<keyword evidence="2" id="KW-1185">Reference proteome</keyword>
<name>A0AAD5MVH0_PARTN</name>
<dbReference type="EMBL" id="JAHQIW010005232">
    <property type="protein sequence ID" value="KAJ1365315.1"/>
    <property type="molecule type" value="Genomic_DNA"/>
</dbReference>
<sequence length="51" mass="5599">MGPTGYHPLIRKQWAAFGPPKEAAYQITDSKLRANFSDSTLLSALYNAAET</sequence>
<evidence type="ECO:0000313" key="1">
    <source>
        <dbReference type="EMBL" id="KAJ1365315.1"/>
    </source>
</evidence>
<dbReference type="Proteomes" id="UP001196413">
    <property type="component" value="Unassembled WGS sequence"/>
</dbReference>
<dbReference type="AlphaFoldDB" id="A0AAD5MVH0"/>
<reference evidence="1" key="1">
    <citation type="submission" date="2021-06" db="EMBL/GenBank/DDBJ databases">
        <title>Parelaphostrongylus tenuis whole genome reference sequence.</title>
        <authorList>
            <person name="Garwood T.J."/>
            <person name="Larsen P.A."/>
            <person name="Fountain-Jones N.M."/>
            <person name="Garbe J.R."/>
            <person name="Macchietto M.G."/>
            <person name="Kania S.A."/>
            <person name="Gerhold R.W."/>
            <person name="Richards J.E."/>
            <person name="Wolf T.M."/>
        </authorList>
    </citation>
    <scope>NUCLEOTIDE SEQUENCE</scope>
    <source>
        <strain evidence="1">MNPRO001-30</strain>
        <tissue evidence="1">Meninges</tissue>
    </source>
</reference>
<proteinExistence type="predicted"/>
<organism evidence="1 2">
    <name type="scientific">Parelaphostrongylus tenuis</name>
    <name type="common">Meningeal worm</name>
    <dbReference type="NCBI Taxonomy" id="148309"/>
    <lineage>
        <taxon>Eukaryota</taxon>
        <taxon>Metazoa</taxon>
        <taxon>Ecdysozoa</taxon>
        <taxon>Nematoda</taxon>
        <taxon>Chromadorea</taxon>
        <taxon>Rhabditida</taxon>
        <taxon>Rhabditina</taxon>
        <taxon>Rhabditomorpha</taxon>
        <taxon>Strongyloidea</taxon>
        <taxon>Metastrongylidae</taxon>
        <taxon>Parelaphostrongylus</taxon>
    </lineage>
</organism>
<comment type="caution">
    <text evidence="1">The sequence shown here is derived from an EMBL/GenBank/DDBJ whole genome shotgun (WGS) entry which is preliminary data.</text>
</comment>
<protein>
    <submittedName>
        <fullName evidence="1">Uncharacterized protein</fullName>
    </submittedName>
</protein>
<evidence type="ECO:0000313" key="2">
    <source>
        <dbReference type="Proteomes" id="UP001196413"/>
    </source>
</evidence>
<gene>
    <name evidence="1" type="ORF">KIN20_025578</name>
</gene>